<keyword evidence="4" id="KW-1185">Reference proteome</keyword>
<gene>
    <name evidence="3" type="ORF">OSB04_017115</name>
</gene>
<accession>A0AA38WI33</accession>
<organism evidence="3 4">
    <name type="scientific">Centaurea solstitialis</name>
    <name type="common">yellow star-thistle</name>
    <dbReference type="NCBI Taxonomy" id="347529"/>
    <lineage>
        <taxon>Eukaryota</taxon>
        <taxon>Viridiplantae</taxon>
        <taxon>Streptophyta</taxon>
        <taxon>Embryophyta</taxon>
        <taxon>Tracheophyta</taxon>
        <taxon>Spermatophyta</taxon>
        <taxon>Magnoliopsida</taxon>
        <taxon>eudicotyledons</taxon>
        <taxon>Gunneridae</taxon>
        <taxon>Pentapetalae</taxon>
        <taxon>asterids</taxon>
        <taxon>campanulids</taxon>
        <taxon>Asterales</taxon>
        <taxon>Asteraceae</taxon>
        <taxon>Carduoideae</taxon>
        <taxon>Cardueae</taxon>
        <taxon>Centaureinae</taxon>
        <taxon>Centaurea</taxon>
    </lineage>
</organism>
<feature type="non-terminal residue" evidence="3">
    <location>
        <position position="749"/>
    </location>
</feature>
<evidence type="ECO:0000259" key="2">
    <source>
        <dbReference type="Pfam" id="PF04937"/>
    </source>
</evidence>
<dbReference type="SUPFAM" id="SSF53098">
    <property type="entry name" value="Ribonuclease H-like"/>
    <property type="match status" value="1"/>
</dbReference>
<evidence type="ECO:0000313" key="4">
    <source>
        <dbReference type="Proteomes" id="UP001172457"/>
    </source>
</evidence>
<dbReference type="InterPro" id="IPR012337">
    <property type="entry name" value="RNaseH-like_sf"/>
</dbReference>
<sequence length="749" mass="85894">MEPNQQQTPNATRMGSNTNLPRASSKSTDPARKYSTPDPGNRNNFVCHFCGKLCTGGVYRMKWHFIGGLSDVTECPNCPDHVREEMRSYLRKKMHLRGFESSTFDVGGGDGSVEVEGEGGSLKGKGQEQKVPYIGTSLLIQKMLSKKEKEGSNKLSMPDKACQYIARWFYDAGIPFHAANYDSFKVAVEAIRQFGPGMQPPSMYELRVPLLKQEVKEVEEHVNDHKKEWAEKGCSFLSDGWRDSVVQKDIINFMVNSPKGSIFVKSMDVSNVSKDANLLFGILDKMVDEVGETNVVQVITDNTSAYVKAGKMLEATRKHLYWTPCAAHCIDLMLEDIGKQIPRVKSCLKKAMSANGYIYTYVGLFTNQRNLHRPAITRFATSFITLLQFHKQKNNLRRMVTSQEWMESKWSKEAKGKAVHSYFLQETFWRNIAYALKLTGPLVSVLRLVDGEKRPAMGYIYEAMDRAKESIAKSFPNQEELYQKTFEIIDRRWEHQLHRPLHAAGHYLNPSIFYDDMQRIESCEEIMDGLQSCIERVSPSVQVEDQTIRELNKYKNAEGMFGKSSAIRQSKQMAPAEWWATYGALAPNLQKFALHTKKRNRLAQERLNDMVYVKFNRSLQHRKGIHDPIDLEDIDESNEWLMGRTENEEDEEDDLVFLDDDLTWGSVDRASGANEASYFTRRSTRGDNDGAGSSRIDKGKHPFLLMKMMRWRKTLELERSMMMREMETCLGLMMRILKTFSLEKVSEHL</sequence>
<dbReference type="PANTHER" id="PTHR32166">
    <property type="entry name" value="OSJNBA0013A04.12 PROTEIN"/>
    <property type="match status" value="1"/>
</dbReference>
<evidence type="ECO:0000313" key="3">
    <source>
        <dbReference type="EMBL" id="KAJ9553070.1"/>
    </source>
</evidence>
<dbReference type="Proteomes" id="UP001172457">
    <property type="component" value="Chromosome 4"/>
</dbReference>
<dbReference type="EMBL" id="JARYMX010000004">
    <property type="protein sequence ID" value="KAJ9553070.1"/>
    <property type="molecule type" value="Genomic_DNA"/>
</dbReference>
<name>A0AA38WI33_9ASTR</name>
<evidence type="ECO:0000256" key="1">
    <source>
        <dbReference type="SAM" id="MobiDB-lite"/>
    </source>
</evidence>
<feature type="compositionally biased region" description="Polar residues" evidence="1">
    <location>
        <begin position="1"/>
        <end position="28"/>
    </location>
</feature>
<dbReference type="PANTHER" id="PTHR32166:SF88">
    <property type="entry name" value="HAT TRANSPOSON SUPERFAMILY"/>
    <property type="match status" value="1"/>
</dbReference>
<dbReference type="AlphaFoldDB" id="A0AA38WI33"/>
<dbReference type="InterPro" id="IPR007021">
    <property type="entry name" value="DUF659"/>
</dbReference>
<dbReference type="Pfam" id="PF04937">
    <property type="entry name" value="DUF659"/>
    <property type="match status" value="1"/>
</dbReference>
<feature type="domain" description="DUF659" evidence="2">
    <location>
        <begin position="201"/>
        <end position="351"/>
    </location>
</feature>
<reference evidence="3" key="1">
    <citation type="submission" date="2023-03" db="EMBL/GenBank/DDBJ databases">
        <title>Chromosome-scale reference genome and RAD-based genetic map of yellow starthistle (Centaurea solstitialis) reveal putative structural variation and QTLs associated with invader traits.</title>
        <authorList>
            <person name="Reatini B."/>
            <person name="Cang F.A."/>
            <person name="Jiang Q."/>
            <person name="Mckibben M.T.W."/>
            <person name="Barker M.S."/>
            <person name="Rieseberg L.H."/>
            <person name="Dlugosch K.M."/>
        </authorList>
    </citation>
    <scope>NUCLEOTIDE SEQUENCE</scope>
    <source>
        <strain evidence="3">CAN-66</strain>
        <tissue evidence="3">Leaf</tissue>
    </source>
</reference>
<proteinExistence type="predicted"/>
<comment type="caution">
    <text evidence="3">The sequence shown here is derived from an EMBL/GenBank/DDBJ whole genome shotgun (WGS) entry which is preliminary data.</text>
</comment>
<feature type="region of interest" description="Disordered" evidence="1">
    <location>
        <begin position="1"/>
        <end position="38"/>
    </location>
</feature>
<protein>
    <recommendedName>
        <fullName evidence="2">DUF659 domain-containing protein</fullName>
    </recommendedName>
</protein>